<organism evidence="2 3">
    <name type="scientific">Anoxybacillus flavithermus</name>
    <dbReference type="NCBI Taxonomy" id="33934"/>
    <lineage>
        <taxon>Bacteria</taxon>
        <taxon>Bacillati</taxon>
        <taxon>Bacillota</taxon>
        <taxon>Bacilli</taxon>
        <taxon>Bacillales</taxon>
        <taxon>Anoxybacillaceae</taxon>
        <taxon>Anoxybacillus</taxon>
    </lineage>
</organism>
<protein>
    <submittedName>
        <fullName evidence="2">HNH endonuclease</fullName>
    </submittedName>
</protein>
<gene>
    <name evidence="2" type="ORF">EA138_14480</name>
</gene>
<dbReference type="EMBL" id="SBBW01000207">
    <property type="protein sequence ID" value="RWU03469.1"/>
    <property type="molecule type" value="Genomic_DNA"/>
</dbReference>
<dbReference type="PANTHER" id="PTHR33877:SF2">
    <property type="entry name" value="OS07G0170200 PROTEIN"/>
    <property type="match status" value="1"/>
</dbReference>
<accession>A0AAX1ZWZ3</accession>
<dbReference type="Proteomes" id="UP000286434">
    <property type="component" value="Unassembled WGS sequence"/>
</dbReference>
<proteinExistence type="predicted"/>
<comment type="caution">
    <text evidence="2">The sequence shown here is derived from an EMBL/GenBank/DDBJ whole genome shotgun (WGS) entry which is preliminary data.</text>
</comment>
<feature type="domain" description="HNH endonuclease 5" evidence="1">
    <location>
        <begin position="2"/>
        <end position="38"/>
    </location>
</feature>
<dbReference type="PANTHER" id="PTHR33877">
    <property type="entry name" value="SLL1193 PROTEIN"/>
    <property type="match status" value="1"/>
</dbReference>
<feature type="non-terminal residue" evidence="2">
    <location>
        <position position="151"/>
    </location>
</feature>
<keyword evidence="2" id="KW-0255">Endonuclease</keyword>
<evidence type="ECO:0000313" key="2">
    <source>
        <dbReference type="EMBL" id="RWU03469.1"/>
    </source>
</evidence>
<dbReference type="CDD" id="cd00085">
    <property type="entry name" value="HNHc"/>
    <property type="match status" value="1"/>
</dbReference>
<dbReference type="Gene3D" id="1.10.30.50">
    <property type="match status" value="1"/>
</dbReference>
<evidence type="ECO:0000313" key="3">
    <source>
        <dbReference type="Proteomes" id="UP000286434"/>
    </source>
</evidence>
<sequence length="151" mass="17284">VEHIIPKSRGGTDRVYNLCLSCHDCNQRKGSKTAEEFGYPHIQTQDKESLKDASAINSTRWKVYEVLKQTGLDVECGTGARKKMNRICLDLPKTHYFDACCVGESTTNQLYFKTKDVLFIKAKGSGSRTRTNLDRYDFPRGYLERQKLFFG</sequence>
<reference evidence="2 3" key="1">
    <citation type="submission" date="2019-01" db="EMBL/GenBank/DDBJ databases">
        <title>Anoxybacillus flavithermus in powdered infant formula.</title>
        <authorList>
            <person name="Rhee M.S."/>
            <person name="Choi I.-G."/>
            <person name="Cho T.J."/>
            <person name="Park B."/>
        </authorList>
    </citation>
    <scope>NUCLEOTIDE SEQUENCE [LARGE SCALE GENOMIC DNA]</scope>
    <source>
        <strain evidence="2 3">FHS-PPAM212</strain>
    </source>
</reference>
<dbReference type="InterPro" id="IPR003615">
    <property type="entry name" value="HNH_nuc"/>
</dbReference>
<feature type="non-terminal residue" evidence="2">
    <location>
        <position position="1"/>
    </location>
</feature>
<dbReference type="InterPro" id="IPR029471">
    <property type="entry name" value="HNH_5"/>
</dbReference>
<keyword evidence="2" id="KW-0378">Hydrolase</keyword>
<name>A0AAX1ZWZ3_9BACL</name>
<dbReference type="AlphaFoldDB" id="A0AAX1ZWZ3"/>
<dbReference type="InterPro" id="IPR052892">
    <property type="entry name" value="NA-targeting_endonuclease"/>
</dbReference>
<dbReference type="Pfam" id="PF14279">
    <property type="entry name" value="HNH_5"/>
    <property type="match status" value="1"/>
</dbReference>
<evidence type="ECO:0000259" key="1">
    <source>
        <dbReference type="Pfam" id="PF14279"/>
    </source>
</evidence>
<dbReference type="GO" id="GO:0004519">
    <property type="term" value="F:endonuclease activity"/>
    <property type="evidence" value="ECO:0007669"/>
    <property type="project" value="UniProtKB-KW"/>
</dbReference>
<keyword evidence="2" id="KW-0540">Nuclease</keyword>